<gene>
    <name evidence="1" type="ORF">BRADI_2g24734v3</name>
</gene>
<evidence type="ECO:0000313" key="2">
    <source>
        <dbReference type="EnsemblPlants" id="PNT71198"/>
    </source>
</evidence>
<sequence length="73" mass="8281">MQLGIGRPGETASPNLSGLNSIHPLIAVGSRNWEDLSLHQHTPKMGFRQWWCVSVTLPSNMYMHTNNCYWLAK</sequence>
<dbReference type="EnsemblPlants" id="PNT71198">
    <property type="protein sequence ID" value="PNT71198"/>
    <property type="gene ID" value="BRADI_2g24734v3"/>
</dbReference>
<dbReference type="Proteomes" id="UP000008810">
    <property type="component" value="Chromosome 2"/>
</dbReference>
<accession>A0A2K2DA97</accession>
<evidence type="ECO:0000313" key="1">
    <source>
        <dbReference type="EMBL" id="PNT71198.1"/>
    </source>
</evidence>
<proteinExistence type="predicted"/>
<dbReference type="EMBL" id="CM000881">
    <property type="protein sequence ID" value="PNT71198.1"/>
    <property type="molecule type" value="Genomic_DNA"/>
</dbReference>
<reference evidence="1" key="2">
    <citation type="submission" date="2017-06" db="EMBL/GenBank/DDBJ databases">
        <title>WGS assembly of Brachypodium distachyon.</title>
        <authorList>
            <consortium name="The International Brachypodium Initiative"/>
            <person name="Lucas S."/>
            <person name="Harmon-Smith M."/>
            <person name="Lail K."/>
            <person name="Tice H."/>
            <person name="Grimwood J."/>
            <person name="Bruce D."/>
            <person name="Barry K."/>
            <person name="Shu S."/>
            <person name="Lindquist E."/>
            <person name="Wang M."/>
            <person name="Pitluck S."/>
            <person name="Vogel J.P."/>
            <person name="Garvin D.F."/>
            <person name="Mockler T.C."/>
            <person name="Schmutz J."/>
            <person name="Rokhsar D."/>
            <person name="Bevan M.W."/>
        </authorList>
    </citation>
    <scope>NUCLEOTIDE SEQUENCE</scope>
    <source>
        <strain evidence="1">Bd21</strain>
    </source>
</reference>
<organism evidence="1">
    <name type="scientific">Brachypodium distachyon</name>
    <name type="common">Purple false brome</name>
    <name type="synonym">Trachynia distachya</name>
    <dbReference type="NCBI Taxonomy" id="15368"/>
    <lineage>
        <taxon>Eukaryota</taxon>
        <taxon>Viridiplantae</taxon>
        <taxon>Streptophyta</taxon>
        <taxon>Embryophyta</taxon>
        <taxon>Tracheophyta</taxon>
        <taxon>Spermatophyta</taxon>
        <taxon>Magnoliopsida</taxon>
        <taxon>Liliopsida</taxon>
        <taxon>Poales</taxon>
        <taxon>Poaceae</taxon>
        <taxon>BOP clade</taxon>
        <taxon>Pooideae</taxon>
        <taxon>Stipodae</taxon>
        <taxon>Brachypodieae</taxon>
        <taxon>Brachypodium</taxon>
    </lineage>
</organism>
<reference evidence="1 2" key="1">
    <citation type="journal article" date="2010" name="Nature">
        <title>Genome sequencing and analysis of the model grass Brachypodium distachyon.</title>
        <authorList>
            <consortium name="International Brachypodium Initiative"/>
        </authorList>
    </citation>
    <scope>NUCLEOTIDE SEQUENCE [LARGE SCALE GENOMIC DNA]</scope>
    <source>
        <strain evidence="1 2">Bd21</strain>
    </source>
</reference>
<evidence type="ECO:0000313" key="3">
    <source>
        <dbReference type="Proteomes" id="UP000008810"/>
    </source>
</evidence>
<reference evidence="2" key="3">
    <citation type="submission" date="2018-08" db="UniProtKB">
        <authorList>
            <consortium name="EnsemblPlants"/>
        </authorList>
    </citation>
    <scope>IDENTIFICATION</scope>
    <source>
        <strain evidence="2">cv. Bd21</strain>
    </source>
</reference>
<dbReference type="InParanoid" id="A0A2K2DA97"/>
<keyword evidence="3" id="KW-1185">Reference proteome</keyword>
<dbReference type="Gramene" id="PNT71198">
    <property type="protein sequence ID" value="PNT71198"/>
    <property type="gene ID" value="BRADI_2g24734v3"/>
</dbReference>
<protein>
    <submittedName>
        <fullName evidence="1 2">Uncharacterized protein</fullName>
    </submittedName>
</protein>
<dbReference type="AlphaFoldDB" id="A0A2K2DA97"/>
<name>A0A2K2DA97_BRADI</name>